<evidence type="ECO:0000313" key="5">
    <source>
        <dbReference type="EMBL" id="CAF4728319.1"/>
    </source>
</evidence>
<dbReference type="InterPro" id="IPR037213">
    <property type="entry name" value="Run_dom_sf"/>
</dbReference>
<dbReference type="EMBL" id="CAJOBJ010092727">
    <property type="protein sequence ID" value="CAF4550502.1"/>
    <property type="molecule type" value="Genomic_DNA"/>
</dbReference>
<dbReference type="PROSITE" id="PS50826">
    <property type="entry name" value="RUN"/>
    <property type="match status" value="1"/>
</dbReference>
<feature type="domain" description="RUN" evidence="1">
    <location>
        <begin position="11"/>
        <end position="59"/>
    </location>
</feature>
<evidence type="ECO:0000313" key="3">
    <source>
        <dbReference type="EMBL" id="CAF4550502.1"/>
    </source>
</evidence>
<sequence length="59" mass="6877">TFFLSNDNNSRLDTLLKNDLCTILQDILEHGLKPQRKDLPVVKQMNLWKIIETSLEHGE</sequence>
<accession>A0A8S2Y4D9</accession>
<dbReference type="Proteomes" id="UP000681720">
    <property type="component" value="Unassembled WGS sequence"/>
</dbReference>
<comment type="caution">
    <text evidence="2">The sequence shown here is derived from an EMBL/GenBank/DDBJ whole genome shotgun (WGS) entry which is preliminary data.</text>
</comment>
<feature type="non-terminal residue" evidence="2">
    <location>
        <position position="1"/>
    </location>
</feature>
<feature type="non-terminal residue" evidence="2">
    <location>
        <position position="59"/>
    </location>
</feature>
<dbReference type="AlphaFoldDB" id="A0A8S2Y4D9"/>
<dbReference type="EMBL" id="CAJOBH010124501">
    <property type="protein sequence ID" value="CAF4728319.1"/>
    <property type="molecule type" value="Genomic_DNA"/>
</dbReference>
<dbReference type="Gene3D" id="1.20.58.900">
    <property type="match status" value="1"/>
</dbReference>
<evidence type="ECO:0000313" key="6">
    <source>
        <dbReference type="Proteomes" id="UP000681720"/>
    </source>
</evidence>
<evidence type="ECO:0000259" key="1">
    <source>
        <dbReference type="PROSITE" id="PS50826"/>
    </source>
</evidence>
<evidence type="ECO:0000313" key="2">
    <source>
        <dbReference type="EMBL" id="CAF4530174.1"/>
    </source>
</evidence>
<reference evidence="2" key="1">
    <citation type="submission" date="2021-02" db="EMBL/GenBank/DDBJ databases">
        <authorList>
            <person name="Nowell W R."/>
        </authorList>
    </citation>
    <scope>NUCLEOTIDE SEQUENCE</scope>
</reference>
<proteinExistence type="predicted"/>
<dbReference type="EMBL" id="CAJOBJ010088290">
    <property type="protein sequence ID" value="CAF4530174.1"/>
    <property type="molecule type" value="Genomic_DNA"/>
</dbReference>
<dbReference type="EMBL" id="CAJOBH010121458">
    <property type="protein sequence ID" value="CAF4713457.1"/>
    <property type="molecule type" value="Genomic_DNA"/>
</dbReference>
<dbReference type="Proteomes" id="UP000681967">
    <property type="component" value="Unassembled WGS sequence"/>
</dbReference>
<organism evidence="2 6">
    <name type="scientific">Rotaria magnacalcarata</name>
    <dbReference type="NCBI Taxonomy" id="392030"/>
    <lineage>
        <taxon>Eukaryota</taxon>
        <taxon>Metazoa</taxon>
        <taxon>Spiralia</taxon>
        <taxon>Gnathifera</taxon>
        <taxon>Rotifera</taxon>
        <taxon>Eurotatoria</taxon>
        <taxon>Bdelloidea</taxon>
        <taxon>Philodinida</taxon>
        <taxon>Philodinidae</taxon>
        <taxon>Rotaria</taxon>
    </lineage>
</organism>
<gene>
    <name evidence="4" type="ORF">BYL167_LOCUS44574</name>
    <name evidence="5" type="ORF">BYL167_LOCUS45167</name>
    <name evidence="2" type="ORF">GIL414_LOCUS35988</name>
    <name evidence="3" type="ORF">GIL414_LOCUS36817</name>
</gene>
<protein>
    <recommendedName>
        <fullName evidence="1">RUN domain-containing protein</fullName>
    </recommendedName>
</protein>
<evidence type="ECO:0000313" key="4">
    <source>
        <dbReference type="EMBL" id="CAF4713457.1"/>
    </source>
</evidence>
<name>A0A8S2Y4D9_9BILA</name>
<dbReference type="InterPro" id="IPR004012">
    <property type="entry name" value="Run_dom"/>
</dbReference>